<feature type="coiled-coil region" evidence="1">
    <location>
        <begin position="22"/>
        <end position="56"/>
    </location>
</feature>
<name>A0A4Y1RFF9_PRUDU</name>
<keyword evidence="1" id="KW-0175">Coiled coil</keyword>
<reference evidence="2" key="1">
    <citation type="journal article" date="2019" name="Science">
        <title>Mutation of a bHLH transcription factor allowed almond domestication.</title>
        <authorList>
            <person name="Sanchez-Perez R."/>
            <person name="Pavan S."/>
            <person name="Mazzeo R."/>
            <person name="Moldovan C."/>
            <person name="Aiese Cigliano R."/>
            <person name="Del Cueto J."/>
            <person name="Ricciardi F."/>
            <person name="Lotti C."/>
            <person name="Ricciardi L."/>
            <person name="Dicenta F."/>
            <person name="Lopez-Marques R.L."/>
            <person name="Lindberg Moller B."/>
        </authorList>
    </citation>
    <scope>NUCLEOTIDE SEQUENCE</scope>
</reference>
<accession>A0A4Y1RFF9</accession>
<dbReference type="GO" id="GO:0051607">
    <property type="term" value="P:defense response to virus"/>
    <property type="evidence" value="ECO:0007669"/>
    <property type="project" value="InterPro"/>
</dbReference>
<dbReference type="InterPro" id="IPR044287">
    <property type="entry name" value="SGS3"/>
</dbReference>
<dbReference type="PANTHER" id="PTHR46602">
    <property type="entry name" value="PROTEIN SUPPRESSOR OF GENE SILENCING 3"/>
    <property type="match status" value="1"/>
</dbReference>
<dbReference type="AlphaFoldDB" id="A0A4Y1RFF9"/>
<gene>
    <name evidence="2" type="ORF">Prudu_013486</name>
</gene>
<evidence type="ECO:0000256" key="1">
    <source>
        <dbReference type="SAM" id="Coils"/>
    </source>
</evidence>
<dbReference type="PANTHER" id="PTHR46602:SF1">
    <property type="entry name" value="PROTEIN SUPPRESSOR OF GENE SILENCING 3"/>
    <property type="match status" value="1"/>
</dbReference>
<sequence length="77" mass="9522">MSADSQQVIWLKDKLPIEQRLRKDAEQTNEILRDKLEKVQEENRILKRRIKMQLEENKEEMDLQEEFYKDIMSRTRD</sequence>
<dbReference type="EMBL" id="AP019301">
    <property type="protein sequence ID" value="BBH02803.1"/>
    <property type="molecule type" value="Genomic_DNA"/>
</dbReference>
<proteinExistence type="predicted"/>
<evidence type="ECO:0000313" key="2">
    <source>
        <dbReference type="EMBL" id="BBH02803.1"/>
    </source>
</evidence>
<protein>
    <submittedName>
        <fullName evidence="2">Uncharacterized protein</fullName>
    </submittedName>
</protein>
<organism evidence="2">
    <name type="scientific">Prunus dulcis</name>
    <name type="common">Almond</name>
    <name type="synonym">Amygdalus dulcis</name>
    <dbReference type="NCBI Taxonomy" id="3755"/>
    <lineage>
        <taxon>Eukaryota</taxon>
        <taxon>Viridiplantae</taxon>
        <taxon>Streptophyta</taxon>
        <taxon>Embryophyta</taxon>
        <taxon>Tracheophyta</taxon>
        <taxon>Spermatophyta</taxon>
        <taxon>Magnoliopsida</taxon>
        <taxon>eudicotyledons</taxon>
        <taxon>Gunneridae</taxon>
        <taxon>Pentapetalae</taxon>
        <taxon>rosids</taxon>
        <taxon>fabids</taxon>
        <taxon>Rosales</taxon>
        <taxon>Rosaceae</taxon>
        <taxon>Amygdaloideae</taxon>
        <taxon>Amygdaleae</taxon>
        <taxon>Prunus</taxon>
    </lineage>
</organism>
<dbReference type="GO" id="GO:0031047">
    <property type="term" value="P:regulatory ncRNA-mediated gene silencing"/>
    <property type="evidence" value="ECO:0007669"/>
    <property type="project" value="InterPro"/>
</dbReference>